<dbReference type="InterPro" id="IPR013099">
    <property type="entry name" value="K_chnl_dom"/>
</dbReference>
<feature type="transmembrane region" description="Helical" evidence="1">
    <location>
        <begin position="58"/>
        <end position="76"/>
    </location>
</feature>
<dbReference type="PATRIC" id="fig|1225176.3.peg.4331"/>
<dbReference type="AlphaFoldDB" id="K1L5M6"/>
<keyword evidence="1" id="KW-0812">Transmembrane</keyword>
<comment type="caution">
    <text evidence="3">The sequence shown here is derived from an EMBL/GenBank/DDBJ whole genome shotgun (WGS) entry which is preliminary data.</text>
</comment>
<evidence type="ECO:0000313" key="3">
    <source>
        <dbReference type="EMBL" id="EKB47342.1"/>
    </source>
</evidence>
<dbReference type="EMBL" id="AMGM01000142">
    <property type="protein sequence ID" value="EKB47342.1"/>
    <property type="molecule type" value="Genomic_DNA"/>
</dbReference>
<evidence type="ECO:0000256" key="1">
    <source>
        <dbReference type="SAM" id="Phobius"/>
    </source>
</evidence>
<evidence type="ECO:0000313" key="4">
    <source>
        <dbReference type="Proteomes" id="UP000004478"/>
    </source>
</evidence>
<gene>
    <name evidence="3" type="ORF">B879_04060</name>
</gene>
<feature type="transmembrane region" description="Helical" evidence="1">
    <location>
        <begin position="83"/>
        <end position="109"/>
    </location>
</feature>
<dbReference type="PANTHER" id="PTHR43833">
    <property type="entry name" value="POTASSIUM CHANNEL PROTEIN 2-RELATED-RELATED"/>
    <property type="match status" value="1"/>
</dbReference>
<keyword evidence="4" id="KW-1185">Reference proteome</keyword>
<dbReference type="Pfam" id="PF07885">
    <property type="entry name" value="Ion_trans_2"/>
    <property type="match status" value="1"/>
</dbReference>
<evidence type="ECO:0000259" key="2">
    <source>
        <dbReference type="Pfam" id="PF07885"/>
    </source>
</evidence>
<feature type="transmembrane region" description="Helical" evidence="1">
    <location>
        <begin position="21"/>
        <end position="46"/>
    </location>
</feature>
<reference evidence="3 4" key="1">
    <citation type="journal article" date="2012" name="J. Bacteriol.">
        <title>Draft Genome Sequence of Cecembia lonarensis Strain LW9T, Isolated from Lonar Lake, a Haloalkaline Lake in India.</title>
        <authorList>
            <person name="Shivaji S."/>
            <person name="Ara S."/>
            <person name="Singh A."/>
            <person name="Pinnaka A.K."/>
        </authorList>
    </citation>
    <scope>NUCLEOTIDE SEQUENCE [LARGE SCALE GENOMIC DNA]</scope>
    <source>
        <strain evidence="3 4">LW9</strain>
    </source>
</reference>
<proteinExistence type="predicted"/>
<sequence length="140" mass="16284">MKLLTTQVMLFLQNKPDRRNFITLIRFFIVLAILVISFSVIFHLLMAQEGQKHTWLTGIYWTLTVMSTLGFGDITFDSDIGRFFSVIVLLTGMLFLLILFPFTFINFFYSPWMKAQEQAKVPRELPEETKGHVFLPDLGL</sequence>
<protein>
    <submittedName>
        <fullName evidence="3">Ion channel</fullName>
    </submittedName>
</protein>
<dbReference type="Proteomes" id="UP000004478">
    <property type="component" value="Unassembled WGS sequence"/>
</dbReference>
<organism evidence="3 4">
    <name type="scientific">Cecembia lonarensis (strain CCUG 58316 / KCTC 22772 / LW9)</name>
    <dbReference type="NCBI Taxonomy" id="1225176"/>
    <lineage>
        <taxon>Bacteria</taxon>
        <taxon>Pseudomonadati</taxon>
        <taxon>Bacteroidota</taxon>
        <taxon>Cytophagia</taxon>
        <taxon>Cytophagales</taxon>
        <taxon>Cyclobacteriaceae</taxon>
        <taxon>Cecembia</taxon>
    </lineage>
</organism>
<accession>K1L5M6</accession>
<dbReference type="SUPFAM" id="SSF81324">
    <property type="entry name" value="Voltage-gated potassium channels"/>
    <property type="match status" value="1"/>
</dbReference>
<dbReference type="RefSeq" id="WP_009187080.1">
    <property type="nucleotide sequence ID" value="NZ_AMGM01000142.1"/>
</dbReference>
<feature type="domain" description="Potassium channel" evidence="2">
    <location>
        <begin position="31"/>
        <end position="100"/>
    </location>
</feature>
<dbReference type="PRINTS" id="PR00169">
    <property type="entry name" value="KCHANNEL"/>
</dbReference>
<dbReference type="PANTHER" id="PTHR43833:SF9">
    <property type="entry name" value="POTASSIUM CHANNEL PROTEIN YUGO-RELATED"/>
    <property type="match status" value="1"/>
</dbReference>
<dbReference type="InterPro" id="IPR050721">
    <property type="entry name" value="Trk_Ktr_HKT_K-transport"/>
</dbReference>
<dbReference type="Gene3D" id="1.10.287.70">
    <property type="match status" value="1"/>
</dbReference>
<keyword evidence="1" id="KW-1133">Transmembrane helix</keyword>
<name>K1L5M6_CECL9</name>
<keyword evidence="1" id="KW-0472">Membrane</keyword>